<feature type="compositionally biased region" description="Polar residues" evidence="1">
    <location>
        <begin position="8"/>
        <end position="20"/>
    </location>
</feature>
<keyword evidence="3" id="KW-1185">Reference proteome</keyword>
<dbReference type="Proteomes" id="UP000469194">
    <property type="component" value="Unassembled WGS sequence"/>
</dbReference>
<evidence type="ECO:0000313" key="2">
    <source>
        <dbReference type="EMBL" id="NEG90585.1"/>
    </source>
</evidence>
<evidence type="ECO:0000256" key="1">
    <source>
        <dbReference type="SAM" id="MobiDB-lite"/>
    </source>
</evidence>
<comment type="caution">
    <text evidence="2">The sequence shown here is derived from an EMBL/GenBank/DDBJ whole genome shotgun (WGS) entry which is preliminary data.</text>
</comment>
<evidence type="ECO:0000313" key="3">
    <source>
        <dbReference type="Proteomes" id="UP000469194"/>
    </source>
</evidence>
<reference evidence="2 3" key="1">
    <citation type="submission" date="2019-10" db="EMBL/GenBank/DDBJ databases">
        <title>Bifidobacterium from non-human primates.</title>
        <authorList>
            <person name="Modesto M."/>
        </authorList>
    </citation>
    <scope>NUCLEOTIDE SEQUENCE [LARGE SCALE GENOMIC DNA]</scope>
    <source>
        <strain evidence="2 3">TRE17</strain>
    </source>
</reference>
<dbReference type="EMBL" id="WHZW01000034">
    <property type="protein sequence ID" value="NEG90585.1"/>
    <property type="molecule type" value="Genomic_DNA"/>
</dbReference>
<dbReference type="AlphaFoldDB" id="A0A6N9Z929"/>
<name>A0A6N9Z929_9BIFI</name>
<evidence type="ECO:0008006" key="4">
    <source>
        <dbReference type="Google" id="ProtNLM"/>
    </source>
</evidence>
<protein>
    <recommendedName>
        <fullName evidence="4">PD-(D/E)XK endonuclease-like domain-containing protein</fullName>
    </recommendedName>
</protein>
<gene>
    <name evidence="2" type="ORF">GFD25_11480</name>
</gene>
<accession>A0A6N9Z929</accession>
<organism evidence="2 3">
    <name type="scientific">Bifidobacterium aerophilum</name>
    <dbReference type="NCBI Taxonomy" id="1798155"/>
    <lineage>
        <taxon>Bacteria</taxon>
        <taxon>Bacillati</taxon>
        <taxon>Actinomycetota</taxon>
        <taxon>Actinomycetes</taxon>
        <taxon>Bifidobacteriales</taxon>
        <taxon>Bifidobacteriaceae</taxon>
        <taxon>Bifidobacterium</taxon>
    </lineage>
</organism>
<dbReference type="RefSeq" id="WP_163232962.1">
    <property type="nucleotide sequence ID" value="NZ_WHZW01000034.1"/>
</dbReference>
<sequence>MSDATPIDLQQPQPATQPILQPSAPPKVQVDAMNAPRYWAEIRSIIETSLANAPRELQREIGPSELGVTCIHCLAAKLAGWPKREPRDKGWTPALGTFMHEHLQRLFDQRDDKIAGTDTRRWTAELKVPVGQISGLAGGTRVTGSIDLYDQANMLTVDWKLVGDWSLKRKRAKGMPQQYVIQASLYGIGLRNKGLPVEWSAIYAMPKTGRNGLADTVVYETRFDPEPGQWALQRASTLCTLLDLIETQQGEAGRDAWIASLPRDPDECFDCHDNTYQETDLKGDMWTANHPHKLDSYRPFATLIQPTYPSSQNQ</sequence>
<proteinExistence type="predicted"/>
<feature type="region of interest" description="Disordered" evidence="1">
    <location>
        <begin position="1"/>
        <end position="27"/>
    </location>
</feature>